<organism evidence="2 3">
    <name type="scientific">Aspergillus felis</name>
    <dbReference type="NCBI Taxonomy" id="1287682"/>
    <lineage>
        <taxon>Eukaryota</taxon>
        <taxon>Fungi</taxon>
        <taxon>Dikarya</taxon>
        <taxon>Ascomycota</taxon>
        <taxon>Pezizomycotina</taxon>
        <taxon>Eurotiomycetes</taxon>
        <taxon>Eurotiomycetidae</taxon>
        <taxon>Eurotiales</taxon>
        <taxon>Aspergillaceae</taxon>
        <taxon>Aspergillus</taxon>
        <taxon>Aspergillus subgen. Fumigati</taxon>
    </lineage>
</organism>
<comment type="caution">
    <text evidence="2">The sequence shown here is derived from an EMBL/GenBank/DDBJ whole genome shotgun (WGS) entry which is preliminary data.</text>
</comment>
<feature type="compositionally biased region" description="Basic residues" evidence="1">
    <location>
        <begin position="78"/>
        <end position="88"/>
    </location>
</feature>
<evidence type="ECO:0000313" key="3">
    <source>
        <dbReference type="Proteomes" id="UP000654922"/>
    </source>
</evidence>
<accession>A0A8H6QCC7</accession>
<reference evidence="2" key="1">
    <citation type="submission" date="2020-06" db="EMBL/GenBank/DDBJ databases">
        <title>Draft genome sequences of strains closely related to Aspergillus parafelis and Aspergillus hiratsukae.</title>
        <authorList>
            <person name="Dos Santos R.A.C."/>
            <person name="Rivero-Menendez O."/>
            <person name="Steenwyk J.L."/>
            <person name="Mead M.E."/>
            <person name="Goldman G.H."/>
            <person name="Alastruey-Izquierdo A."/>
            <person name="Rokas A."/>
        </authorList>
    </citation>
    <scope>NUCLEOTIDE SEQUENCE</scope>
    <source>
        <strain evidence="2">CNM-CM5623</strain>
    </source>
</reference>
<proteinExistence type="predicted"/>
<dbReference type="Proteomes" id="UP000654922">
    <property type="component" value="Unassembled WGS sequence"/>
</dbReference>
<evidence type="ECO:0000313" key="2">
    <source>
        <dbReference type="EMBL" id="KAF7169772.1"/>
    </source>
</evidence>
<feature type="compositionally biased region" description="Polar residues" evidence="1">
    <location>
        <begin position="90"/>
        <end position="102"/>
    </location>
</feature>
<dbReference type="AlphaFoldDB" id="A0A8H6QCC7"/>
<dbReference type="EMBL" id="JACBAE010001233">
    <property type="protein sequence ID" value="KAF7169772.1"/>
    <property type="molecule type" value="Genomic_DNA"/>
</dbReference>
<protein>
    <submittedName>
        <fullName evidence="2">Uncharacterized protein</fullName>
    </submittedName>
</protein>
<gene>
    <name evidence="2" type="ORF">CNMCM5623_002401</name>
</gene>
<feature type="region of interest" description="Disordered" evidence="1">
    <location>
        <begin position="53"/>
        <end position="110"/>
    </location>
</feature>
<name>A0A8H6QCC7_9EURO</name>
<sequence>MVSARESLPTNPNALFTTLGRASVMPYPEGRKYSPAPLSSRTEKRAVTILHTVPSTPNTLPNPPIRHPRLSPQDFRPRSQRLRSRHLRPSCTNFVSSPPKRTQPSRKDKKVLRRAILRHRARQRPAHGNQRRRMRADKQRLAGALFGALRCLQGRDLGVYVGDDACQRGSEAVVQLGDGLAAGGGDEVRVVL</sequence>
<evidence type="ECO:0000256" key="1">
    <source>
        <dbReference type="SAM" id="MobiDB-lite"/>
    </source>
</evidence>